<dbReference type="AlphaFoldDB" id="A0A7S9R684"/>
<dbReference type="RefSeq" id="WP_159071382.1">
    <property type="nucleotide sequence ID" value="NZ_CP049274.1"/>
</dbReference>
<organism evidence="1 2">
    <name type="scientific">Campylobacter concisus</name>
    <dbReference type="NCBI Taxonomy" id="199"/>
    <lineage>
        <taxon>Bacteria</taxon>
        <taxon>Pseudomonadati</taxon>
        <taxon>Campylobacterota</taxon>
        <taxon>Epsilonproteobacteria</taxon>
        <taxon>Campylobacterales</taxon>
        <taxon>Campylobacteraceae</taxon>
        <taxon>Campylobacter</taxon>
    </lineage>
</organism>
<dbReference type="EMBL" id="CP049274">
    <property type="protein sequence ID" value="QPH83698.1"/>
    <property type="molecule type" value="Genomic_DNA"/>
</dbReference>
<evidence type="ECO:0000313" key="1">
    <source>
        <dbReference type="EMBL" id="QPH83698.1"/>
    </source>
</evidence>
<evidence type="ECO:0000313" key="2">
    <source>
        <dbReference type="Proteomes" id="UP000594630"/>
    </source>
</evidence>
<sequence length="47" mass="5401">MNKQNLAYIAILKIEDVPWSRLTTAYSRASGFSEIFKRLWAAIGEKI</sequence>
<accession>A0A7S9R684</accession>
<protein>
    <submittedName>
        <fullName evidence="1">Uncharacterized protein</fullName>
    </submittedName>
</protein>
<proteinExistence type="predicted"/>
<name>A0A7S9R684_9BACT</name>
<gene>
    <name evidence="1" type="ORF">CVT06_00710</name>
</gene>
<reference evidence="1 2" key="1">
    <citation type="journal article" date="2018" name="Emerg. Microbes Infect.">
        <title>Genomic analysis of oral Campylobacter concisus strains identified a potential bacterial molecular marker associated with active Crohn's disease.</title>
        <authorList>
            <person name="Liu F."/>
            <person name="Ma R."/>
            <person name="Tay C.Y.A."/>
            <person name="Octavia S."/>
            <person name="Lan R."/>
            <person name="Chung H.K.L."/>
            <person name="Riordan S.M."/>
            <person name="Grimm M.C."/>
            <person name="Leong R.W."/>
            <person name="Tanaka M.M."/>
            <person name="Connor S."/>
            <person name="Zhang L."/>
        </authorList>
    </citation>
    <scope>NUCLEOTIDE SEQUENCE [LARGE SCALE GENOMIC DNA]</scope>
    <source>
        <strain evidence="1 2">P10CDO-S2</strain>
    </source>
</reference>
<dbReference type="Proteomes" id="UP000594630">
    <property type="component" value="Chromosome"/>
</dbReference>